<dbReference type="AlphaFoldDB" id="G8BQW2"/>
<feature type="region of interest" description="Disordered" evidence="1">
    <location>
        <begin position="59"/>
        <end position="92"/>
    </location>
</feature>
<dbReference type="GO" id="GO:1990306">
    <property type="term" value="C:RSP5-BUL ubiquitin ligase complex"/>
    <property type="evidence" value="ECO:0007669"/>
    <property type="project" value="EnsemblFungi"/>
</dbReference>
<gene>
    <name evidence="4" type="primary">TPHA0C04750</name>
    <name evidence="4" type="ordered locus">TPHA_0C04750</name>
</gene>
<dbReference type="STRING" id="1071381.G8BQW2"/>
<dbReference type="InterPro" id="IPR039634">
    <property type="entry name" value="Bul1-like"/>
</dbReference>
<dbReference type="GO" id="GO:0006513">
    <property type="term" value="P:protein monoubiquitination"/>
    <property type="evidence" value="ECO:0007669"/>
    <property type="project" value="EnsemblFungi"/>
</dbReference>
<dbReference type="InterPro" id="IPR022794">
    <property type="entry name" value="Bul1_C"/>
</dbReference>
<dbReference type="InterPro" id="IPR007519">
    <property type="entry name" value="Bul1_N"/>
</dbReference>
<feature type="domain" description="Bul1 C-terminal" evidence="3">
    <location>
        <begin position="691"/>
        <end position="979"/>
    </location>
</feature>
<evidence type="ECO:0000259" key="2">
    <source>
        <dbReference type="Pfam" id="PF04425"/>
    </source>
</evidence>
<dbReference type="HOGENOM" id="CLU_010320_0_0_1"/>
<evidence type="ECO:0000259" key="3">
    <source>
        <dbReference type="Pfam" id="PF04426"/>
    </source>
</evidence>
<feature type="compositionally biased region" description="Polar residues" evidence="1">
    <location>
        <begin position="65"/>
        <end position="77"/>
    </location>
</feature>
<reference evidence="4 5" key="1">
    <citation type="journal article" date="2011" name="Proc. Natl. Acad. Sci. U.S.A.">
        <title>Evolutionary erosion of yeast sex chromosomes by mating-type switching accidents.</title>
        <authorList>
            <person name="Gordon J.L."/>
            <person name="Armisen D."/>
            <person name="Proux-Wera E."/>
            <person name="Oheigeartaigh S.S."/>
            <person name="Byrne K.P."/>
            <person name="Wolfe K.H."/>
        </authorList>
    </citation>
    <scope>NUCLEOTIDE SEQUENCE [LARGE SCALE GENOMIC DNA]</scope>
    <source>
        <strain evidence="5">ATCC 24235 / CBS 4417 / NBRC 1672 / NRRL Y-8282 / UCD 70-5</strain>
    </source>
</reference>
<dbReference type="GO" id="GO:0070086">
    <property type="term" value="P:ubiquitin-dependent endocytosis"/>
    <property type="evidence" value="ECO:0007669"/>
    <property type="project" value="EnsemblFungi"/>
</dbReference>
<evidence type="ECO:0000313" key="4">
    <source>
        <dbReference type="EMBL" id="CCE62624.1"/>
    </source>
</evidence>
<protein>
    <recommendedName>
        <fullName evidence="6">Bul1 N-terminal domain-containing protein</fullName>
    </recommendedName>
</protein>
<dbReference type="Pfam" id="PF04425">
    <property type="entry name" value="Bul1_N"/>
    <property type="match status" value="1"/>
</dbReference>
<feature type="compositionally biased region" description="Low complexity" evidence="1">
    <location>
        <begin position="28"/>
        <end position="39"/>
    </location>
</feature>
<dbReference type="GO" id="GO:0009749">
    <property type="term" value="P:response to glucose"/>
    <property type="evidence" value="ECO:0007669"/>
    <property type="project" value="EnsemblFungi"/>
</dbReference>
<dbReference type="GO" id="GO:0000001">
    <property type="term" value="P:mitochondrion inheritance"/>
    <property type="evidence" value="ECO:0007669"/>
    <property type="project" value="EnsemblFungi"/>
</dbReference>
<feature type="domain" description="Bul1 N-terminal" evidence="2">
    <location>
        <begin position="91"/>
        <end position="561"/>
    </location>
</feature>
<dbReference type="PANTHER" id="PTHR31904">
    <property type="entry name" value="BYPASS OF STOP CODON PROTEIN 5-RELATED"/>
    <property type="match status" value="1"/>
</dbReference>
<proteinExistence type="predicted"/>
<feature type="region of interest" description="Disordered" evidence="1">
    <location>
        <begin position="231"/>
        <end position="256"/>
    </location>
</feature>
<dbReference type="PANTHER" id="PTHR31904:SF1">
    <property type="entry name" value="BYPASS OF STOP CODON PROTEIN 5-RELATED"/>
    <property type="match status" value="1"/>
</dbReference>
<evidence type="ECO:0000256" key="1">
    <source>
        <dbReference type="SAM" id="MobiDB-lite"/>
    </source>
</evidence>
<dbReference type="GO" id="GO:1904669">
    <property type="term" value="P:ATP export"/>
    <property type="evidence" value="ECO:0007669"/>
    <property type="project" value="EnsemblFungi"/>
</dbReference>
<dbReference type="OMA" id="FFTFKFP"/>
<evidence type="ECO:0008006" key="6">
    <source>
        <dbReference type="Google" id="ProtNLM"/>
    </source>
</evidence>
<dbReference type="KEGG" id="tpf:TPHA_0C04750"/>
<dbReference type="GO" id="GO:0000151">
    <property type="term" value="C:ubiquitin ligase complex"/>
    <property type="evidence" value="ECO:0007669"/>
    <property type="project" value="EnsemblFungi"/>
</dbReference>
<organism evidence="4 5">
    <name type="scientific">Tetrapisispora phaffii (strain ATCC 24235 / CBS 4417 / NBRC 1672 / NRRL Y-8282 / UCD 70-5)</name>
    <name type="common">Yeast</name>
    <name type="synonym">Fabospora phaffii</name>
    <dbReference type="NCBI Taxonomy" id="1071381"/>
    <lineage>
        <taxon>Eukaryota</taxon>
        <taxon>Fungi</taxon>
        <taxon>Dikarya</taxon>
        <taxon>Ascomycota</taxon>
        <taxon>Saccharomycotina</taxon>
        <taxon>Saccharomycetes</taxon>
        <taxon>Saccharomycetales</taxon>
        <taxon>Saccharomycetaceae</taxon>
        <taxon>Tetrapisispora</taxon>
    </lineage>
</organism>
<dbReference type="eggNOG" id="ENOG502QSAC">
    <property type="taxonomic scope" value="Eukaryota"/>
</dbReference>
<feature type="compositionally biased region" description="Low complexity" evidence="1">
    <location>
        <begin position="78"/>
        <end position="92"/>
    </location>
</feature>
<accession>G8BQW2</accession>
<dbReference type="EMBL" id="HE612858">
    <property type="protein sequence ID" value="CCE62624.1"/>
    <property type="molecule type" value="Genomic_DNA"/>
</dbReference>
<dbReference type="GeneID" id="11533774"/>
<keyword evidence="5" id="KW-1185">Reference proteome</keyword>
<dbReference type="GO" id="GO:0000209">
    <property type="term" value="P:protein polyubiquitination"/>
    <property type="evidence" value="ECO:0007669"/>
    <property type="project" value="EnsemblFungi"/>
</dbReference>
<feature type="compositionally biased region" description="Polar residues" evidence="1">
    <location>
        <begin position="231"/>
        <end position="248"/>
    </location>
</feature>
<dbReference type="OrthoDB" id="2283785at2759"/>
<feature type="region of interest" description="Disordered" evidence="1">
    <location>
        <begin position="628"/>
        <end position="651"/>
    </location>
</feature>
<dbReference type="Pfam" id="PF04426">
    <property type="entry name" value="Bul1_C"/>
    <property type="match status" value="1"/>
</dbReference>
<dbReference type="Proteomes" id="UP000005666">
    <property type="component" value="Chromosome 3"/>
</dbReference>
<evidence type="ECO:0000313" key="5">
    <source>
        <dbReference type="Proteomes" id="UP000005666"/>
    </source>
</evidence>
<dbReference type="GO" id="GO:0034450">
    <property type="term" value="F:ubiquitin-ubiquitin ligase activity"/>
    <property type="evidence" value="ECO:0007669"/>
    <property type="project" value="EnsemblFungi"/>
</dbReference>
<sequence>MTGQNNVIRPPLRTAHTENVLRGRLPANSSSSNLRTSLSKSKEAKQWIRSASASNLLRSYKSKNNDQSLNNVDGMTPSTGTSTNKESSSSNEGALYLQTNDSNTFVDVLPSFEMYNTLHRHIPQGNVDPDRHDFPPSYQEVQTQRESILPRQDHPELLNLEQQQCSYNRTNITLSSSSNIENVPNGEDIITPLNFSGTNLHSLSSSNLNSLHPLSTQHLNIQPYPTMQHGIASNISSRTSGDPGTDSNTPEDDLNDNDNIFIDKLYTLPKLTTPVEIDIRITKQASFPHEKPEEESILKEYTSGDIIHGYCIIENRSSQPLKFEMFYVTLEAYTSVIDRTKGKRTVKRFLRMVDLSASWSYSNMILSSGVNVVAGDVDYDNSIIGLNNNRVLEPGKKYKKFFMFKLPNQLLDITCKQEQFQHCLLPPSFGIDKYRNNGRYSGIKVNNVLGCGHLGIKGSPILTYDMLDDNLSINYTVDARIVGKDIKTHKLNIMKEQVYNIRVIPFGFSSKISNKKPTEQINELIKLVEERLEALDRIFQKLEKKEPISNSDIRGTEVYGTLEGTANLGSKELLERKIRHMYISNRECSDTGLNSSKDLKNLHPQDKFVESELNYKIKSKPKSSSSLFSTFLGSSQPSSSSTASKTSPTSTKSEKAGLIVLTCDVPKQSLPYWSPSLLRKTNVYENKNSYNQENWNNLQSTIPDDEKDLLSKLDIHLTCIQSNNSMPHDPPDIHSVTTELICITVKSDNSIPVKLEQDLLMNEKKMKTTQSLFSEYVQKIKTYKKKFNENLAELNELYNSSRTFTSSREIKFSDFISGQLHNDIESIANLNISIIQLNDIFKKQVDTLKSQSDSISANSNIHSAGNSSTSVGSLYPSRSGGTNILSATFSGSTQHTSSKASTQSRMKDQLTHDWVQCKQLQYERELSVNIEYAPDIKETLIPSFESCLCARFYLVRVYVKFEHHAGVAMIDIPVDVKKLT</sequence>
<dbReference type="RefSeq" id="XP_003685058.1">
    <property type="nucleotide sequence ID" value="XM_003685010.1"/>
</dbReference>
<feature type="region of interest" description="Disordered" evidence="1">
    <location>
        <begin position="1"/>
        <end position="45"/>
    </location>
</feature>
<name>G8BQW2_TETPH</name>